<keyword evidence="1 3" id="KW-0378">Hydrolase</keyword>
<dbReference type="GO" id="GO:0004342">
    <property type="term" value="F:glucosamine-6-phosphate deaminase activity"/>
    <property type="evidence" value="ECO:0007669"/>
    <property type="project" value="UniProtKB-EC"/>
</dbReference>
<dbReference type="PANTHER" id="PTHR11280:SF5">
    <property type="entry name" value="GLUCOSAMINE-6-PHOSPHATE ISOMERASE"/>
    <property type="match status" value="1"/>
</dbReference>
<dbReference type="InterPro" id="IPR004547">
    <property type="entry name" value="Glucosamine6P_isomerase"/>
</dbReference>
<dbReference type="SUPFAM" id="SSF100950">
    <property type="entry name" value="NagB/RpiA/CoA transferase-like"/>
    <property type="match status" value="1"/>
</dbReference>
<evidence type="ECO:0000259" key="2">
    <source>
        <dbReference type="Pfam" id="PF01182"/>
    </source>
</evidence>
<sequence length="253" mass="26322">MRLIVADDYAALSRAAADVLAATIAAEPTAAILAATGNTPMGAYEDLAARRRRGEIDASRLRVFQLDEYLGLPVDDPRSLFGWTRRSFVEPLGVPDTNVVRLPGDAADPAAACRAYEAAVAAGGGIDLAVLGLGPNGHLGFNEPPAAADAPTRVVDLTPESIVSNGAYWGGSDRVPRRALTAGMTVVLASRRVLLLVSGEHKREILRRTLEGPVTPAVPASYLRRAADVTVITDRAAVGSSAPNPPGEAAVAE</sequence>
<dbReference type="GO" id="GO:0006043">
    <property type="term" value="P:glucosamine catabolic process"/>
    <property type="evidence" value="ECO:0007669"/>
    <property type="project" value="TreeGrafter"/>
</dbReference>
<feature type="domain" description="Glucosamine/galactosamine-6-phosphate isomerase" evidence="2">
    <location>
        <begin position="10"/>
        <end position="228"/>
    </location>
</feature>
<dbReference type="EC" id="3.5.99.6" evidence="3"/>
<protein>
    <submittedName>
        <fullName evidence="3">Glucosamine-6-phosphate deaminase</fullName>
        <ecNumber evidence="3">3.5.99.6</ecNumber>
    </submittedName>
</protein>
<dbReference type="GO" id="GO:0006046">
    <property type="term" value="P:N-acetylglucosamine catabolic process"/>
    <property type="evidence" value="ECO:0007669"/>
    <property type="project" value="TreeGrafter"/>
</dbReference>
<dbReference type="InterPro" id="IPR018321">
    <property type="entry name" value="Glucosamine6P_isomerase_CS"/>
</dbReference>
<dbReference type="PROSITE" id="PS01161">
    <property type="entry name" value="GLC_GALNAC_ISOMERASE"/>
    <property type="match status" value="1"/>
</dbReference>
<dbReference type="GO" id="GO:0005975">
    <property type="term" value="P:carbohydrate metabolic process"/>
    <property type="evidence" value="ECO:0007669"/>
    <property type="project" value="InterPro"/>
</dbReference>
<dbReference type="GO" id="GO:0042802">
    <property type="term" value="F:identical protein binding"/>
    <property type="evidence" value="ECO:0007669"/>
    <property type="project" value="TreeGrafter"/>
</dbReference>
<dbReference type="Gene3D" id="3.40.50.1360">
    <property type="match status" value="1"/>
</dbReference>
<dbReference type="GO" id="GO:0019262">
    <property type="term" value="P:N-acetylneuraminate catabolic process"/>
    <property type="evidence" value="ECO:0007669"/>
    <property type="project" value="TreeGrafter"/>
</dbReference>
<dbReference type="InterPro" id="IPR006148">
    <property type="entry name" value="Glc/Gal-6P_isomerase"/>
</dbReference>
<accession>A0A6J4U153</accession>
<dbReference type="CDD" id="cd01399">
    <property type="entry name" value="GlcN6P_deaminase"/>
    <property type="match status" value="1"/>
</dbReference>
<organism evidence="3">
    <name type="scientific">uncultured Thermomicrobiales bacterium</name>
    <dbReference type="NCBI Taxonomy" id="1645740"/>
    <lineage>
        <taxon>Bacteria</taxon>
        <taxon>Pseudomonadati</taxon>
        <taxon>Thermomicrobiota</taxon>
        <taxon>Thermomicrobia</taxon>
        <taxon>Thermomicrobiales</taxon>
        <taxon>environmental samples</taxon>
    </lineage>
</organism>
<dbReference type="PANTHER" id="PTHR11280">
    <property type="entry name" value="GLUCOSAMINE-6-PHOSPHATE ISOMERASE"/>
    <property type="match status" value="1"/>
</dbReference>
<reference evidence="3" key="1">
    <citation type="submission" date="2020-02" db="EMBL/GenBank/DDBJ databases">
        <authorList>
            <person name="Meier V. D."/>
        </authorList>
    </citation>
    <scope>NUCLEOTIDE SEQUENCE</scope>
    <source>
        <strain evidence="3">AVDCRST_MAG49</strain>
    </source>
</reference>
<dbReference type="GO" id="GO:0005737">
    <property type="term" value="C:cytoplasm"/>
    <property type="evidence" value="ECO:0007669"/>
    <property type="project" value="TreeGrafter"/>
</dbReference>
<proteinExistence type="predicted"/>
<name>A0A6J4U153_9BACT</name>
<evidence type="ECO:0000313" key="3">
    <source>
        <dbReference type="EMBL" id="CAA9538051.1"/>
    </source>
</evidence>
<gene>
    <name evidence="3" type="ORF">AVDCRST_MAG49-525</name>
</gene>
<dbReference type="Pfam" id="PF01182">
    <property type="entry name" value="Glucosamine_iso"/>
    <property type="match status" value="1"/>
</dbReference>
<dbReference type="AlphaFoldDB" id="A0A6J4U153"/>
<evidence type="ECO:0000256" key="1">
    <source>
        <dbReference type="ARBA" id="ARBA00022801"/>
    </source>
</evidence>
<dbReference type="EMBL" id="CADCWG010000030">
    <property type="protein sequence ID" value="CAA9538051.1"/>
    <property type="molecule type" value="Genomic_DNA"/>
</dbReference>
<dbReference type="InterPro" id="IPR037171">
    <property type="entry name" value="NagB/RpiA_transferase-like"/>
</dbReference>